<dbReference type="InterPro" id="IPR036291">
    <property type="entry name" value="NAD(P)-bd_dom_sf"/>
</dbReference>
<dbReference type="PRINTS" id="PR00086">
    <property type="entry name" value="LLDHDRGNASE"/>
</dbReference>
<evidence type="ECO:0000256" key="2">
    <source>
        <dbReference type="ARBA" id="ARBA00023002"/>
    </source>
</evidence>
<proteinExistence type="inferred from homology"/>
<dbReference type="AlphaFoldDB" id="A0A483BBN0"/>
<dbReference type="Proteomes" id="UP000181728">
    <property type="component" value="Unassembled WGS sequence"/>
</dbReference>
<name>A0A483BBN0_OENOE</name>
<dbReference type="PANTHER" id="PTHR43128:SF31">
    <property type="entry name" value="L-LACTATE DEHYDROGENASE"/>
    <property type="match status" value="1"/>
</dbReference>
<dbReference type="Pfam" id="PF00056">
    <property type="entry name" value="Ldh_1_N"/>
    <property type="match status" value="1"/>
</dbReference>
<sequence length="304" mass="33832">MRKIGIIGMGHVGSTLAHIVIDRGMVDEIVLLDINQKHLKAEALDFWDAQSFLPHHTKIIAGDYKDLADANLIVSTFGNVNLTAESGDRFAELQFNVKQIRSMAEQLKKVHFDGVFLTITNPVDVITAVYQRELALPKNQVIGTGTFLDSSRLKKEIGERFKIDPRSVSGFVIGEHGNSQFPAWSSIRIFDNPVSSFAKENSVNIDDLEEKTKEDAFRVIDGKGYTNIAIATAAATLIEMILSDSHSEVIVSHYNKKFAIYISLPAIIGRKGIVKDIYLPLDRKESTKLKTSAESIIKKTKLFE</sequence>
<dbReference type="GO" id="GO:0004459">
    <property type="term" value="F:L-lactate dehydrogenase (NAD+) activity"/>
    <property type="evidence" value="ECO:0007669"/>
    <property type="project" value="InterPro"/>
</dbReference>
<dbReference type="InterPro" id="IPR015955">
    <property type="entry name" value="Lactate_DH/Glyco_Ohase_4_C"/>
</dbReference>
<dbReference type="Pfam" id="PF02866">
    <property type="entry name" value="Ldh_1_C"/>
    <property type="match status" value="1"/>
</dbReference>
<evidence type="ECO:0000313" key="4">
    <source>
        <dbReference type="Proteomes" id="UP000181728"/>
    </source>
</evidence>
<evidence type="ECO:0000256" key="1">
    <source>
        <dbReference type="ARBA" id="ARBA00006054"/>
    </source>
</evidence>
<dbReference type="SUPFAM" id="SSF56327">
    <property type="entry name" value="LDH C-terminal domain-like"/>
    <property type="match status" value="1"/>
</dbReference>
<dbReference type="InterPro" id="IPR018177">
    <property type="entry name" value="L-lactate_DH_AS"/>
</dbReference>
<dbReference type="InterPro" id="IPR001557">
    <property type="entry name" value="L-lactate/malate_DH"/>
</dbReference>
<dbReference type="InterPro" id="IPR001236">
    <property type="entry name" value="Lactate/malate_DH_N"/>
</dbReference>
<dbReference type="Gene3D" id="3.40.50.720">
    <property type="entry name" value="NAD(P)-binding Rossmann-like Domain"/>
    <property type="match status" value="1"/>
</dbReference>
<dbReference type="PROSITE" id="PS00064">
    <property type="entry name" value="L_LDH"/>
    <property type="match status" value="1"/>
</dbReference>
<protein>
    <submittedName>
        <fullName evidence="3">L-lactate dehydrogenase</fullName>
    </submittedName>
</protein>
<comment type="caution">
    <text evidence="3">The sequence shown here is derived from an EMBL/GenBank/DDBJ whole genome shotgun (WGS) entry which is preliminary data.</text>
</comment>
<dbReference type="Gene3D" id="3.90.110.10">
    <property type="entry name" value="Lactate dehydrogenase/glycoside hydrolase, family 4, C-terminal"/>
    <property type="match status" value="1"/>
</dbReference>
<gene>
    <name evidence="3" type="ORF">ATX59_02615</name>
</gene>
<evidence type="ECO:0000313" key="3">
    <source>
        <dbReference type="EMBL" id="OIM21758.1"/>
    </source>
</evidence>
<comment type="similarity">
    <text evidence="1">Belongs to the LDH/MDH superfamily. LDH family.</text>
</comment>
<dbReference type="PIRSF" id="PIRSF000102">
    <property type="entry name" value="Lac_mal_DH"/>
    <property type="match status" value="1"/>
</dbReference>
<reference evidence="3 4" key="1">
    <citation type="journal article" date="2016" name="BMC Genomics">
        <title>Consensus pan-genome assembly of the specialised wine bacterium Oenococcus oeni.</title>
        <authorList>
            <person name="Sternes P.R."/>
            <person name="Borneman A.R."/>
        </authorList>
    </citation>
    <scope>NUCLEOTIDE SEQUENCE [LARGE SCALE GENOMIC DNA]</scope>
    <source>
        <strain evidence="3 4">AWRIB661</strain>
    </source>
</reference>
<dbReference type="RefSeq" id="WP_071419697.1">
    <property type="nucleotide sequence ID" value="NZ_MLLI01000070.1"/>
</dbReference>
<accession>A0A483BBN0</accession>
<organism evidence="3 4">
    <name type="scientific">Oenococcus oeni</name>
    <name type="common">Leuconostoc oenos</name>
    <dbReference type="NCBI Taxonomy" id="1247"/>
    <lineage>
        <taxon>Bacteria</taxon>
        <taxon>Bacillati</taxon>
        <taxon>Bacillota</taxon>
        <taxon>Bacilli</taxon>
        <taxon>Lactobacillales</taxon>
        <taxon>Lactobacillaceae</taxon>
        <taxon>Oenococcus</taxon>
    </lineage>
</organism>
<dbReference type="PANTHER" id="PTHR43128">
    <property type="entry name" value="L-2-HYDROXYCARBOXYLATE DEHYDROGENASE (NAD(P)(+))"/>
    <property type="match status" value="1"/>
</dbReference>
<dbReference type="EMBL" id="MLOK01000026">
    <property type="protein sequence ID" value="OIM21758.1"/>
    <property type="molecule type" value="Genomic_DNA"/>
</dbReference>
<dbReference type="GO" id="GO:0006089">
    <property type="term" value="P:lactate metabolic process"/>
    <property type="evidence" value="ECO:0007669"/>
    <property type="project" value="TreeGrafter"/>
</dbReference>
<dbReference type="InterPro" id="IPR022383">
    <property type="entry name" value="Lactate/malate_DH_C"/>
</dbReference>
<keyword evidence="2" id="KW-0560">Oxidoreductase</keyword>
<dbReference type="SUPFAM" id="SSF51735">
    <property type="entry name" value="NAD(P)-binding Rossmann-fold domains"/>
    <property type="match status" value="1"/>
</dbReference>